<keyword evidence="1" id="KW-0378">Hydrolase</keyword>
<dbReference type="SUPFAM" id="SSF53474">
    <property type="entry name" value="alpha/beta-Hydrolases"/>
    <property type="match status" value="1"/>
</dbReference>
<evidence type="ECO:0000313" key="2">
    <source>
        <dbReference type="Proteomes" id="UP001473063"/>
    </source>
</evidence>
<reference evidence="1 2" key="1">
    <citation type="submission" date="2024-03" db="EMBL/GenBank/DDBJ databases">
        <title>Human intestinal bacterial collection.</title>
        <authorList>
            <person name="Pauvert C."/>
            <person name="Hitch T.C.A."/>
            <person name="Clavel T."/>
        </authorList>
    </citation>
    <scope>NUCLEOTIDE SEQUENCE [LARGE SCALE GENOMIC DNA]</scope>
    <source>
        <strain evidence="1 2">CLA-JM-H16</strain>
    </source>
</reference>
<dbReference type="GO" id="GO:0016787">
    <property type="term" value="F:hydrolase activity"/>
    <property type="evidence" value="ECO:0007669"/>
    <property type="project" value="UniProtKB-KW"/>
</dbReference>
<dbReference type="EMBL" id="JBBMEJ010000001">
    <property type="protein sequence ID" value="MEQ2369629.1"/>
    <property type="molecule type" value="Genomic_DNA"/>
</dbReference>
<proteinExistence type="predicted"/>
<comment type="caution">
    <text evidence="1">The sequence shown here is derived from an EMBL/GenBank/DDBJ whole genome shotgun (WGS) entry which is preliminary data.</text>
</comment>
<protein>
    <submittedName>
        <fullName evidence="1">Alpha/beta hydrolase-fold protein</fullName>
    </submittedName>
</protein>
<dbReference type="RefSeq" id="WP_178645183.1">
    <property type="nucleotide sequence ID" value="NZ_JBBMEJ010000001.1"/>
</dbReference>
<dbReference type="Proteomes" id="UP001473063">
    <property type="component" value="Unassembled WGS sequence"/>
</dbReference>
<dbReference type="Gene3D" id="3.40.50.1820">
    <property type="entry name" value="alpha/beta hydrolase"/>
    <property type="match status" value="1"/>
</dbReference>
<dbReference type="InterPro" id="IPR000801">
    <property type="entry name" value="Esterase-like"/>
</dbReference>
<dbReference type="Pfam" id="PF00756">
    <property type="entry name" value="Esterase"/>
    <property type="match status" value="1"/>
</dbReference>
<dbReference type="InterPro" id="IPR029058">
    <property type="entry name" value="AB_hydrolase_fold"/>
</dbReference>
<accession>A0ABV1BAG3</accession>
<gene>
    <name evidence="1" type="ORF">WMO28_01500</name>
</gene>
<organism evidence="1 2">
    <name type="scientific">Blautia aquisgranensis</name>
    <dbReference type="NCBI Taxonomy" id="3133153"/>
    <lineage>
        <taxon>Bacteria</taxon>
        <taxon>Bacillati</taxon>
        <taxon>Bacillota</taxon>
        <taxon>Clostridia</taxon>
        <taxon>Lachnospirales</taxon>
        <taxon>Lachnospiraceae</taxon>
        <taxon>Blautia</taxon>
    </lineage>
</organism>
<evidence type="ECO:0000313" key="1">
    <source>
        <dbReference type="EMBL" id="MEQ2369629.1"/>
    </source>
</evidence>
<keyword evidence="2" id="KW-1185">Reference proteome</keyword>
<sequence>MEREICMINGISCYIYEKKNPKYLLIQPVNEPHAQMLEQQVQFMESHTEKSFLLVSFLVKDWNHDLSPWHAPAVFGKESFGNGAGETLLFIEKTLIPEMKRKYNLEENNPDIPVILGGYSLAGLFVLWSAYQPELSTKFSAIAAMSPSVWFPEWLDYMKRNPIRTGHIYLSLGDREEKTRNAVMAQVGNCIREASDWYITNEKIDCTLEWNEGNHFRDVDVRCGKGFLWGMKKIR</sequence>
<name>A0ABV1BAG3_9FIRM</name>